<dbReference type="GO" id="GO:0008270">
    <property type="term" value="F:zinc ion binding"/>
    <property type="evidence" value="ECO:0007669"/>
    <property type="project" value="InterPro"/>
</dbReference>
<evidence type="ECO:0000313" key="3">
    <source>
        <dbReference type="Proteomes" id="UP000828390"/>
    </source>
</evidence>
<dbReference type="Gene3D" id="3.30.160.60">
    <property type="entry name" value="Classic Zinc Finger"/>
    <property type="match status" value="1"/>
</dbReference>
<proteinExistence type="predicted"/>
<dbReference type="InterPro" id="IPR000315">
    <property type="entry name" value="Znf_B-box"/>
</dbReference>
<reference evidence="2" key="1">
    <citation type="journal article" date="2019" name="bioRxiv">
        <title>The Genome of the Zebra Mussel, Dreissena polymorpha: A Resource for Invasive Species Research.</title>
        <authorList>
            <person name="McCartney M.A."/>
            <person name="Auch B."/>
            <person name="Kono T."/>
            <person name="Mallez S."/>
            <person name="Zhang Y."/>
            <person name="Obille A."/>
            <person name="Becker A."/>
            <person name="Abrahante J.E."/>
            <person name="Garbe J."/>
            <person name="Badalamenti J.P."/>
            <person name="Herman A."/>
            <person name="Mangelson H."/>
            <person name="Liachko I."/>
            <person name="Sullivan S."/>
            <person name="Sone E.D."/>
            <person name="Koren S."/>
            <person name="Silverstein K.A.T."/>
            <person name="Beckman K.B."/>
            <person name="Gohl D.M."/>
        </authorList>
    </citation>
    <scope>NUCLEOTIDE SEQUENCE</scope>
    <source>
        <strain evidence="2">Duluth1</strain>
        <tissue evidence="2">Whole animal</tissue>
    </source>
</reference>
<dbReference type="EMBL" id="JAIWYP010000007">
    <property type="protein sequence ID" value="KAH3800247.1"/>
    <property type="molecule type" value="Genomic_DNA"/>
</dbReference>
<dbReference type="AlphaFoldDB" id="A0A9D4FKX9"/>
<organism evidence="2 3">
    <name type="scientific">Dreissena polymorpha</name>
    <name type="common">Zebra mussel</name>
    <name type="synonym">Mytilus polymorpha</name>
    <dbReference type="NCBI Taxonomy" id="45954"/>
    <lineage>
        <taxon>Eukaryota</taxon>
        <taxon>Metazoa</taxon>
        <taxon>Spiralia</taxon>
        <taxon>Lophotrochozoa</taxon>
        <taxon>Mollusca</taxon>
        <taxon>Bivalvia</taxon>
        <taxon>Autobranchia</taxon>
        <taxon>Heteroconchia</taxon>
        <taxon>Euheterodonta</taxon>
        <taxon>Imparidentia</taxon>
        <taxon>Neoheterodontei</taxon>
        <taxon>Myida</taxon>
        <taxon>Dreissenoidea</taxon>
        <taxon>Dreissenidae</taxon>
        <taxon>Dreissena</taxon>
    </lineage>
</organism>
<dbReference type="CDD" id="cd19756">
    <property type="entry name" value="Bbox2"/>
    <property type="match status" value="1"/>
</dbReference>
<comment type="caution">
    <text evidence="2">The sequence shown here is derived from an EMBL/GenBank/DDBJ whole genome shotgun (WGS) entry which is preliminary data.</text>
</comment>
<feature type="non-terminal residue" evidence="2">
    <location>
        <position position="1"/>
    </location>
</feature>
<keyword evidence="3" id="KW-1185">Reference proteome</keyword>
<reference evidence="2" key="2">
    <citation type="submission" date="2020-11" db="EMBL/GenBank/DDBJ databases">
        <authorList>
            <person name="McCartney M.A."/>
            <person name="Auch B."/>
            <person name="Kono T."/>
            <person name="Mallez S."/>
            <person name="Becker A."/>
            <person name="Gohl D.M."/>
            <person name="Silverstein K.A.T."/>
            <person name="Koren S."/>
            <person name="Bechman K.B."/>
            <person name="Herman A."/>
            <person name="Abrahante J.E."/>
            <person name="Garbe J."/>
        </authorList>
    </citation>
    <scope>NUCLEOTIDE SEQUENCE</scope>
    <source>
        <strain evidence="2">Duluth1</strain>
        <tissue evidence="2">Whole animal</tissue>
    </source>
</reference>
<sequence length="424" mass="48285">MGASVSATHSPMVEAFCCISCKERNLQKSAVIYCETCLRLYCKKCVIPYSQLFTKHLTCGRGDIKKWPGFKEVEDFLMKCDVHEDKTLTHFCHDHSQLCCSDCVVTIHRQCTRVTQISECSRQKSVDTNQLSLYIQSILPQLKSLKKNQKISMKSSQKTYRDHEQNVIEQMRQIINSLCVNSENALEQETLNVQIISVVEGFEKCTLKEIKTEFIFIKDSISLIITDCTRLQNELTHFHESIQIIFDHKELSFIAFIKCEQKIAQALKVLGQSGKVLTARGKYVHDVRILSDSVKCSVTSCCVLPDGQVLLLDQSNRKVKLLNQKYNVVSHCDLTDEPLDMCLTTPSEVAVTLENIIDTHEIQFIAVNQRQLHTGRKLQLQHKCICVAHHQGDLFICSYTALYKYSLSGNQVSTLYEDLSAITL</sequence>
<feature type="domain" description="B box-type" evidence="1">
    <location>
        <begin position="78"/>
        <end position="109"/>
    </location>
</feature>
<evidence type="ECO:0000259" key="1">
    <source>
        <dbReference type="Pfam" id="PF00643"/>
    </source>
</evidence>
<dbReference type="Pfam" id="PF00643">
    <property type="entry name" value="zf-B_box"/>
    <property type="match status" value="1"/>
</dbReference>
<dbReference type="SUPFAM" id="SSF57845">
    <property type="entry name" value="B-box zinc-binding domain"/>
    <property type="match status" value="1"/>
</dbReference>
<evidence type="ECO:0000313" key="2">
    <source>
        <dbReference type="EMBL" id="KAH3800247.1"/>
    </source>
</evidence>
<dbReference type="Proteomes" id="UP000828390">
    <property type="component" value="Unassembled WGS sequence"/>
</dbReference>
<protein>
    <recommendedName>
        <fullName evidence="1">B box-type domain-containing protein</fullName>
    </recommendedName>
</protein>
<accession>A0A9D4FKX9</accession>
<name>A0A9D4FKX9_DREPO</name>
<gene>
    <name evidence="2" type="ORF">DPMN_153878</name>
</gene>